<dbReference type="AlphaFoldDB" id="A0A1Q5PKC6"/>
<dbReference type="Gene3D" id="3.40.50.1240">
    <property type="entry name" value="Phosphoglycerate mutase-like"/>
    <property type="match status" value="1"/>
</dbReference>
<dbReference type="PROSITE" id="PS00893">
    <property type="entry name" value="NUDIX_BOX"/>
    <property type="match status" value="1"/>
</dbReference>
<dbReference type="Pfam" id="PF00300">
    <property type="entry name" value="His_Phos_1"/>
    <property type="match status" value="1"/>
</dbReference>
<dbReference type="InterPro" id="IPR015797">
    <property type="entry name" value="NUDIX_hydrolase-like_dom_sf"/>
</dbReference>
<dbReference type="PANTHER" id="PTHR21340">
    <property type="entry name" value="DIADENOSINE 5,5-P1,P4-TETRAPHOSPHATE PYROPHOSPHOHYDROLASE MUTT"/>
    <property type="match status" value="1"/>
</dbReference>
<accession>A0A1Q5PKC6</accession>
<evidence type="ECO:0000259" key="2">
    <source>
        <dbReference type="PROSITE" id="PS51462"/>
    </source>
</evidence>
<proteinExistence type="predicted"/>
<name>A0A1Q5PKC6_9ACTO</name>
<reference evidence="3 4" key="1">
    <citation type="submission" date="2016-11" db="EMBL/GenBank/DDBJ databases">
        <title>Actinomyces gypaetusis sp. nov. isolated from the vulture Gypaetus barbatus in Qinghai Tibet Plateau China.</title>
        <authorList>
            <person name="Meng X."/>
        </authorList>
    </citation>
    <scope>NUCLEOTIDE SEQUENCE [LARGE SCALE GENOMIC DNA]</scope>
    <source>
        <strain evidence="3 4">VUL4_2</strain>
    </source>
</reference>
<dbReference type="InterPro" id="IPR013078">
    <property type="entry name" value="His_Pase_superF_clade-1"/>
</dbReference>
<dbReference type="InterPro" id="IPR029033">
    <property type="entry name" value="His_PPase_superfam"/>
</dbReference>
<evidence type="ECO:0000313" key="3">
    <source>
        <dbReference type="EMBL" id="OKL46675.1"/>
    </source>
</evidence>
<dbReference type="PROSITE" id="PS51462">
    <property type="entry name" value="NUDIX"/>
    <property type="match status" value="1"/>
</dbReference>
<sequence length="301" mass="33974">MEVLIVHRPRYDDWSWPKGKSEPGEHILSAAVREVEEETGLPIRLECPLLTQRYRLGSGQTKEVYYWIGRAEVAPGALLTRPPVARASSREIDEVRWVKATRARKLLTRRGDRRLLDDLISKLHNQQLETRTVILTRHGKAQSRDRWDGPDHERPLNRVGATQSLDLVELFSSYGINQLASSPYRRCLTTLAPYQGLAELAIEELPQLGEDEAAENPAQVSATLSELIAKPGEPTVVCFHRPTQKDLVAALEEAADTPTRRTLKNQAEELKTAEMLVAHIAYPNGKPQIISVEKHRPRKLV</sequence>
<evidence type="ECO:0000313" key="4">
    <source>
        <dbReference type="Proteomes" id="UP000186785"/>
    </source>
</evidence>
<dbReference type="CDD" id="cd03673">
    <property type="entry name" value="NUDIX_Ap6A_hydrolase"/>
    <property type="match status" value="1"/>
</dbReference>
<keyword evidence="1" id="KW-0378">Hydrolase</keyword>
<dbReference type="InterPro" id="IPR020084">
    <property type="entry name" value="NUDIX_hydrolase_CS"/>
</dbReference>
<dbReference type="PANTHER" id="PTHR21340:SF0">
    <property type="entry name" value="BIS(5'-NUCLEOSYL)-TETRAPHOSPHATASE [ASYMMETRICAL]"/>
    <property type="match status" value="1"/>
</dbReference>
<gene>
    <name evidence="3" type="ORF">BSR29_06970</name>
</gene>
<organism evidence="3 4">
    <name type="scientific">Boudabousia liubingyangii</name>
    <dbReference type="NCBI Taxonomy" id="1921764"/>
    <lineage>
        <taxon>Bacteria</taxon>
        <taxon>Bacillati</taxon>
        <taxon>Actinomycetota</taxon>
        <taxon>Actinomycetes</taxon>
        <taxon>Actinomycetales</taxon>
        <taxon>Actinomycetaceae</taxon>
        <taxon>Boudabousia</taxon>
    </lineage>
</organism>
<dbReference type="SUPFAM" id="SSF55811">
    <property type="entry name" value="Nudix"/>
    <property type="match status" value="1"/>
</dbReference>
<dbReference type="Gene3D" id="3.90.79.10">
    <property type="entry name" value="Nucleoside Triphosphate Pyrophosphohydrolase"/>
    <property type="match status" value="1"/>
</dbReference>
<keyword evidence="4" id="KW-1185">Reference proteome</keyword>
<dbReference type="InterPro" id="IPR051325">
    <property type="entry name" value="Nudix_hydrolase_domain"/>
</dbReference>
<evidence type="ECO:0000256" key="1">
    <source>
        <dbReference type="ARBA" id="ARBA00022801"/>
    </source>
</evidence>
<dbReference type="Pfam" id="PF00293">
    <property type="entry name" value="NUDIX"/>
    <property type="match status" value="1"/>
</dbReference>
<dbReference type="GO" id="GO:0006167">
    <property type="term" value="P:AMP biosynthetic process"/>
    <property type="evidence" value="ECO:0007669"/>
    <property type="project" value="TreeGrafter"/>
</dbReference>
<dbReference type="GO" id="GO:0006754">
    <property type="term" value="P:ATP biosynthetic process"/>
    <property type="evidence" value="ECO:0007669"/>
    <property type="project" value="TreeGrafter"/>
</dbReference>
<dbReference type="EMBL" id="MQSV01000005">
    <property type="protein sequence ID" value="OKL46675.1"/>
    <property type="molecule type" value="Genomic_DNA"/>
</dbReference>
<dbReference type="SUPFAM" id="SSF53254">
    <property type="entry name" value="Phosphoglycerate mutase-like"/>
    <property type="match status" value="1"/>
</dbReference>
<dbReference type="InterPro" id="IPR000086">
    <property type="entry name" value="NUDIX_hydrolase_dom"/>
</dbReference>
<feature type="domain" description="Nudix hydrolase" evidence="2">
    <location>
        <begin position="1"/>
        <end position="121"/>
    </location>
</feature>
<dbReference type="Proteomes" id="UP000186785">
    <property type="component" value="Unassembled WGS sequence"/>
</dbReference>
<dbReference type="GO" id="GO:0004081">
    <property type="term" value="F:bis(5'-nucleosyl)-tetraphosphatase (asymmetrical) activity"/>
    <property type="evidence" value="ECO:0007669"/>
    <property type="project" value="TreeGrafter"/>
</dbReference>
<dbReference type="CDD" id="cd07067">
    <property type="entry name" value="HP_PGM_like"/>
    <property type="match status" value="1"/>
</dbReference>
<comment type="caution">
    <text evidence="3">The sequence shown here is derived from an EMBL/GenBank/DDBJ whole genome shotgun (WGS) entry which is preliminary data.</text>
</comment>
<dbReference type="STRING" id="1921764.BSR28_05320"/>
<protein>
    <recommendedName>
        <fullName evidence="2">Nudix hydrolase domain-containing protein</fullName>
    </recommendedName>
</protein>